<dbReference type="SUPFAM" id="SSF51556">
    <property type="entry name" value="Metallo-dependent hydrolases"/>
    <property type="match status" value="1"/>
</dbReference>
<dbReference type="EMBL" id="LR134477">
    <property type="protein sequence ID" value="VEI14840.1"/>
    <property type="molecule type" value="Genomic_DNA"/>
</dbReference>
<accession>A0A448PIV3</accession>
<dbReference type="PANTHER" id="PTHR21240">
    <property type="entry name" value="2-AMINO-3-CARBOXYLMUCONATE-6-SEMIALDEHYDE DECARBOXYLASE"/>
    <property type="match status" value="1"/>
</dbReference>
<evidence type="ECO:0000259" key="1">
    <source>
        <dbReference type="Pfam" id="PF04909"/>
    </source>
</evidence>
<dbReference type="KEGG" id="avc:NCTC10951_00716"/>
<dbReference type="RefSeq" id="WP_126413447.1">
    <property type="nucleotide sequence ID" value="NZ_JASPER010000044.1"/>
</dbReference>
<proteinExistence type="predicted"/>
<name>A0A448PIV3_ACTVI</name>
<protein>
    <submittedName>
        <fullName evidence="2">Predicted metal-dependent hydrolase of the TIM-barrel fold</fullName>
    </submittedName>
</protein>
<dbReference type="InterPro" id="IPR032465">
    <property type="entry name" value="ACMSD"/>
</dbReference>
<dbReference type="GO" id="GO:0016831">
    <property type="term" value="F:carboxy-lyase activity"/>
    <property type="evidence" value="ECO:0007669"/>
    <property type="project" value="InterPro"/>
</dbReference>
<dbReference type="Proteomes" id="UP000268658">
    <property type="component" value="Chromosome"/>
</dbReference>
<dbReference type="CDD" id="cd01292">
    <property type="entry name" value="metallo-dependent_hydrolases"/>
    <property type="match status" value="1"/>
</dbReference>
<dbReference type="InterPro" id="IPR006680">
    <property type="entry name" value="Amidohydro-rel"/>
</dbReference>
<evidence type="ECO:0000313" key="2">
    <source>
        <dbReference type="EMBL" id="VEI14840.1"/>
    </source>
</evidence>
<organism evidence="2 3">
    <name type="scientific">Actinomyces viscosus</name>
    <dbReference type="NCBI Taxonomy" id="1656"/>
    <lineage>
        <taxon>Bacteria</taxon>
        <taxon>Bacillati</taxon>
        <taxon>Actinomycetota</taxon>
        <taxon>Actinomycetes</taxon>
        <taxon>Actinomycetales</taxon>
        <taxon>Actinomycetaceae</taxon>
        <taxon>Actinomyces</taxon>
    </lineage>
</organism>
<gene>
    <name evidence="2" type="ORF">NCTC10951_00716</name>
</gene>
<sequence>MSNPVVTDAHLHLGDRSSGFEERMWLDLCCGAGDRVNAPNDPGSIVAEMNRTGVHRACLLAFDTRPRTGTVVTNESVLAATEAYPTRFVPYLSAPAEPEGVAECVRLIRCRPEVGGVKLAPAYAGVSPADPVWDPIYELCARRRIPALVHLGFTPSTEASPRFVAPMLLEEAVARWPGTLFQVAHVGNPWTSVTIDLMARHENVWADLSIFLAFRSVPEISSVIKAALDREVADRLLFGSDWPFGPITESLDHLHQALDELGTAVTEDVRVGLLGDNIFRLLNQKGS</sequence>
<dbReference type="AlphaFoldDB" id="A0A448PIV3"/>
<feature type="domain" description="Amidohydrolase-related" evidence="1">
    <location>
        <begin position="8"/>
        <end position="282"/>
    </location>
</feature>
<dbReference type="Gene3D" id="3.20.20.140">
    <property type="entry name" value="Metal-dependent hydrolases"/>
    <property type="match status" value="1"/>
</dbReference>
<dbReference type="InterPro" id="IPR032466">
    <property type="entry name" value="Metal_Hydrolase"/>
</dbReference>
<dbReference type="OrthoDB" id="1407586at2"/>
<keyword evidence="2" id="KW-0378">Hydrolase</keyword>
<dbReference type="Pfam" id="PF04909">
    <property type="entry name" value="Amidohydro_2"/>
    <property type="match status" value="1"/>
</dbReference>
<reference evidence="2 3" key="1">
    <citation type="submission" date="2018-12" db="EMBL/GenBank/DDBJ databases">
        <authorList>
            <consortium name="Pathogen Informatics"/>
        </authorList>
    </citation>
    <scope>NUCLEOTIDE SEQUENCE [LARGE SCALE GENOMIC DNA]</scope>
    <source>
        <strain evidence="2 3">NCTC10951</strain>
    </source>
</reference>
<dbReference type="GO" id="GO:0016787">
    <property type="term" value="F:hydrolase activity"/>
    <property type="evidence" value="ECO:0007669"/>
    <property type="project" value="UniProtKB-KW"/>
</dbReference>
<evidence type="ECO:0000313" key="3">
    <source>
        <dbReference type="Proteomes" id="UP000268658"/>
    </source>
</evidence>